<organism evidence="1 2">
    <name type="scientific">Penicillium freii</name>
    <dbReference type="NCBI Taxonomy" id="48697"/>
    <lineage>
        <taxon>Eukaryota</taxon>
        <taxon>Fungi</taxon>
        <taxon>Dikarya</taxon>
        <taxon>Ascomycota</taxon>
        <taxon>Pezizomycotina</taxon>
        <taxon>Eurotiomycetes</taxon>
        <taxon>Eurotiomycetidae</taxon>
        <taxon>Eurotiales</taxon>
        <taxon>Aspergillaceae</taxon>
        <taxon>Penicillium</taxon>
    </lineage>
</organism>
<protein>
    <submittedName>
        <fullName evidence="1">Uncharacterized protein</fullName>
    </submittedName>
</protein>
<name>A0A101MFC5_PENFR</name>
<sequence>MRGTRSGAGFQYSQSKSTNALKLPVVSGNAVKDVILGKIKCRASSDRCPERQHVSMYDVHIYSSLVLFIEDVRGQYYSMLRKFMIKDSY</sequence>
<comment type="caution">
    <text evidence="1">The sequence shown here is derived from an EMBL/GenBank/DDBJ whole genome shotgun (WGS) entry which is preliminary data.</text>
</comment>
<gene>
    <name evidence="1" type="ORF">ACN42_g7585</name>
</gene>
<accession>A0A101MFC5</accession>
<dbReference type="AlphaFoldDB" id="A0A101MFC5"/>
<dbReference type="EMBL" id="LLXE01000218">
    <property type="protein sequence ID" value="KUM59561.1"/>
    <property type="molecule type" value="Genomic_DNA"/>
</dbReference>
<evidence type="ECO:0000313" key="2">
    <source>
        <dbReference type="Proteomes" id="UP000055045"/>
    </source>
</evidence>
<proteinExistence type="predicted"/>
<dbReference type="Proteomes" id="UP000055045">
    <property type="component" value="Unassembled WGS sequence"/>
</dbReference>
<evidence type="ECO:0000313" key="1">
    <source>
        <dbReference type="EMBL" id="KUM59561.1"/>
    </source>
</evidence>
<keyword evidence="2" id="KW-1185">Reference proteome</keyword>
<reference evidence="1 2" key="1">
    <citation type="submission" date="2015-10" db="EMBL/GenBank/DDBJ databases">
        <title>Genome sequencing of Penicillium freii.</title>
        <authorList>
            <person name="Nguyen H.D."/>
            <person name="Visagie C.M."/>
            <person name="Seifert K.A."/>
        </authorList>
    </citation>
    <scope>NUCLEOTIDE SEQUENCE [LARGE SCALE GENOMIC DNA]</scope>
    <source>
        <strain evidence="1 2">DAOM 242723</strain>
    </source>
</reference>